<dbReference type="OrthoDB" id="188186at2759"/>
<dbReference type="AlphaFoldDB" id="A0A177B189"/>
<dbReference type="Proteomes" id="UP000078046">
    <property type="component" value="Unassembled WGS sequence"/>
</dbReference>
<organism evidence="1 2">
    <name type="scientific">Intoshia linei</name>
    <dbReference type="NCBI Taxonomy" id="1819745"/>
    <lineage>
        <taxon>Eukaryota</taxon>
        <taxon>Metazoa</taxon>
        <taxon>Spiralia</taxon>
        <taxon>Lophotrochozoa</taxon>
        <taxon>Mesozoa</taxon>
        <taxon>Orthonectida</taxon>
        <taxon>Rhopaluridae</taxon>
        <taxon>Intoshia</taxon>
    </lineage>
</organism>
<evidence type="ECO:0000313" key="2">
    <source>
        <dbReference type="Proteomes" id="UP000078046"/>
    </source>
</evidence>
<comment type="caution">
    <text evidence="1">The sequence shown here is derived from an EMBL/GenBank/DDBJ whole genome shotgun (WGS) entry which is preliminary data.</text>
</comment>
<dbReference type="EMBL" id="LWCA01000669">
    <property type="protein sequence ID" value="OAF67403.1"/>
    <property type="molecule type" value="Genomic_DNA"/>
</dbReference>
<name>A0A177B189_9BILA</name>
<gene>
    <name evidence="1" type="ORF">A3Q56_04877</name>
</gene>
<sequence length="40" mass="4565">MSFKITTLDDVLDTVMMENPKEMELEEIIEVIGQANPIVK</sequence>
<reference evidence="1 2" key="1">
    <citation type="submission" date="2016-04" db="EMBL/GenBank/DDBJ databases">
        <title>The genome of Intoshia linei affirms orthonectids as highly simplified spiralians.</title>
        <authorList>
            <person name="Mikhailov K.V."/>
            <person name="Slusarev G.S."/>
            <person name="Nikitin M.A."/>
            <person name="Logacheva M.D."/>
            <person name="Penin A."/>
            <person name="Aleoshin V."/>
            <person name="Panchin Y.V."/>
        </authorList>
    </citation>
    <scope>NUCLEOTIDE SEQUENCE [LARGE SCALE GENOMIC DNA]</scope>
    <source>
        <strain evidence="1">Intl2013</strain>
        <tissue evidence="1">Whole animal</tissue>
    </source>
</reference>
<keyword evidence="2" id="KW-1185">Reference proteome</keyword>
<protein>
    <submittedName>
        <fullName evidence="1">Uncharacterized protein</fullName>
    </submittedName>
</protein>
<evidence type="ECO:0000313" key="1">
    <source>
        <dbReference type="EMBL" id="OAF67403.1"/>
    </source>
</evidence>
<accession>A0A177B189</accession>
<proteinExistence type="predicted"/>